<proteinExistence type="predicted"/>
<accession>A0ABD1Y3V9</accession>
<name>A0ABD1Y3V9_9MARC</name>
<evidence type="ECO:0000313" key="1">
    <source>
        <dbReference type="EMBL" id="KAL2621385.1"/>
    </source>
</evidence>
<dbReference type="EMBL" id="JBHFFA010000006">
    <property type="protein sequence ID" value="KAL2621385.1"/>
    <property type="molecule type" value="Genomic_DNA"/>
</dbReference>
<dbReference type="InterPro" id="IPR043129">
    <property type="entry name" value="ATPase_NBD"/>
</dbReference>
<dbReference type="PANTHER" id="PTHR14187">
    <property type="entry name" value="ALPHA KINASE/ELONGATION FACTOR 2 KINASE"/>
    <property type="match status" value="1"/>
</dbReference>
<dbReference type="AlphaFoldDB" id="A0ABD1Y3V9"/>
<keyword evidence="2" id="KW-1185">Reference proteome</keyword>
<evidence type="ECO:0000313" key="2">
    <source>
        <dbReference type="Proteomes" id="UP001605036"/>
    </source>
</evidence>
<protein>
    <submittedName>
        <fullName evidence="1">Uncharacterized protein</fullName>
    </submittedName>
</protein>
<dbReference type="Proteomes" id="UP001605036">
    <property type="component" value="Unassembled WGS sequence"/>
</dbReference>
<gene>
    <name evidence="1" type="ORF">R1flu_001590</name>
</gene>
<sequence length="246" mass="27692">MYDTLTIRIGDLEKIFGKVVEKILGLIEGQLNVNPNLDAILVVGGFSSSPYLMKRIQEKFSSKVGRILNPVDPGSAVCSGSVAFGAMDAEVMLSRKSRKTYGICSCRAYRMDDPPDKIWITEDGRSWCRDAFVPFVLKGDDIPVDHSVKHEFYPLERADTNIVFDMYASSTSETSSMRQSYVTDRGMELVGSWTYPIPREAEKMAEIPSIEVEMFFGRAMIEVAATPRNFQGPNTMMSVKFERNFF</sequence>
<comment type="caution">
    <text evidence="1">The sequence shown here is derived from an EMBL/GenBank/DDBJ whole genome shotgun (WGS) entry which is preliminary data.</text>
</comment>
<organism evidence="1 2">
    <name type="scientific">Riccia fluitans</name>
    <dbReference type="NCBI Taxonomy" id="41844"/>
    <lineage>
        <taxon>Eukaryota</taxon>
        <taxon>Viridiplantae</taxon>
        <taxon>Streptophyta</taxon>
        <taxon>Embryophyta</taxon>
        <taxon>Marchantiophyta</taxon>
        <taxon>Marchantiopsida</taxon>
        <taxon>Marchantiidae</taxon>
        <taxon>Marchantiales</taxon>
        <taxon>Ricciaceae</taxon>
        <taxon>Riccia</taxon>
    </lineage>
</organism>
<reference evidence="1 2" key="1">
    <citation type="submission" date="2024-09" db="EMBL/GenBank/DDBJ databases">
        <title>Chromosome-scale assembly of Riccia fluitans.</title>
        <authorList>
            <person name="Paukszto L."/>
            <person name="Sawicki J."/>
            <person name="Karawczyk K."/>
            <person name="Piernik-Szablinska J."/>
            <person name="Szczecinska M."/>
            <person name="Mazdziarz M."/>
        </authorList>
    </citation>
    <scope>NUCLEOTIDE SEQUENCE [LARGE SCALE GENOMIC DNA]</scope>
    <source>
        <strain evidence="1">Rf_01</strain>
        <tissue evidence="1">Aerial parts of the thallus</tissue>
    </source>
</reference>
<dbReference type="SUPFAM" id="SSF53067">
    <property type="entry name" value="Actin-like ATPase domain"/>
    <property type="match status" value="1"/>
</dbReference>
<dbReference type="PANTHER" id="PTHR14187:SF5">
    <property type="entry name" value="HEAT SHOCK 70 KDA PROTEIN 12A"/>
    <property type="match status" value="1"/>
</dbReference>